<organism evidence="1">
    <name type="scientific">hydrocarbon metagenome</name>
    <dbReference type="NCBI Taxonomy" id="938273"/>
    <lineage>
        <taxon>unclassified sequences</taxon>
        <taxon>metagenomes</taxon>
        <taxon>ecological metagenomes</taxon>
    </lineage>
</organism>
<dbReference type="GO" id="GO:0003677">
    <property type="term" value="F:DNA binding"/>
    <property type="evidence" value="ECO:0007669"/>
    <property type="project" value="UniProtKB-KW"/>
</dbReference>
<dbReference type="Pfam" id="PF13310">
    <property type="entry name" value="Virulence_RhuM"/>
    <property type="match status" value="1"/>
</dbReference>
<dbReference type="PANTHER" id="PTHR35810:SF1">
    <property type="entry name" value="CYTOPLASMIC PROTEIN"/>
    <property type="match status" value="1"/>
</dbReference>
<dbReference type="AlphaFoldDB" id="A0A0W8EZN6"/>
<gene>
    <name evidence="1" type="ORF">ASZ90_016273</name>
</gene>
<sequence>MREENTPPLSVTESRILFYQAEDGTSRIEVMLDEGTVWLPQALIADLYQTTKQNVSLHIRNIFDEGELHPEATVKEYLTVQQEGARSVQRRVTYYNLDMILAIGYRVRSHRGTQFRVWATERLREYLVKGFVLDDIRLKEGRSIGADYFDELLERIRDIRASEKRFYQKIRDIYRLAIDYDPRADTTLAFFKTVQNKLHWAITGQTAAELIAERSDARKSNMGLTSWKGAKVRMRDVTVAKNYLNEEEIRNLNRIITMYLDYAEV</sequence>
<reference evidence="1" key="1">
    <citation type="journal article" date="2015" name="Proc. Natl. Acad. Sci. U.S.A.">
        <title>Networks of energetic and metabolic interactions define dynamics in microbial communities.</title>
        <authorList>
            <person name="Embree M."/>
            <person name="Liu J.K."/>
            <person name="Al-Bassam M.M."/>
            <person name="Zengler K."/>
        </authorList>
    </citation>
    <scope>NUCLEOTIDE SEQUENCE</scope>
</reference>
<accession>A0A0W8EZN6</accession>
<evidence type="ECO:0000313" key="1">
    <source>
        <dbReference type="EMBL" id="KUG14100.1"/>
    </source>
</evidence>
<name>A0A0W8EZN6_9ZZZZ</name>
<dbReference type="EMBL" id="LNQE01001703">
    <property type="protein sequence ID" value="KUG14100.1"/>
    <property type="molecule type" value="Genomic_DNA"/>
</dbReference>
<dbReference type="PANTHER" id="PTHR35810">
    <property type="entry name" value="CYTOPLASMIC PROTEIN-RELATED"/>
    <property type="match status" value="1"/>
</dbReference>
<keyword evidence="1" id="KW-0238">DNA-binding</keyword>
<comment type="caution">
    <text evidence="1">The sequence shown here is derived from an EMBL/GenBank/DDBJ whole genome shotgun (WGS) entry which is preliminary data.</text>
</comment>
<protein>
    <submittedName>
        <fullName evidence="1">Putative dna-binding protein in cluster with type i restriction-modification system</fullName>
    </submittedName>
</protein>
<dbReference type="InterPro" id="IPR011204">
    <property type="entry name" value="Virulence_RhuM-like"/>
</dbReference>
<proteinExistence type="predicted"/>